<proteinExistence type="predicted"/>
<gene>
    <name evidence="1" type="ORF">FLP23_11920</name>
</gene>
<sequence length="149" mass="16790">MKATLSETEKRTLAERIMWHLNFHSTRMELPVFYQFALPDGALMLVGDSRKGERRSLVCWSATGNAQALTVAIINRARGSSLTEPWFVDLTPKQHEKVVGKLTTAIEYVHRNRDANWVRRGDAAYVDTMSDPAPLPQPTGERPAFGFFA</sequence>
<name>A0A5C1YC37_9MICO</name>
<dbReference type="KEGG" id="lyk:FLP23_11920"/>
<dbReference type="AlphaFoldDB" id="A0A5C1YC37"/>
<dbReference type="EMBL" id="CP043504">
    <property type="protein sequence ID" value="QEO10649.1"/>
    <property type="molecule type" value="Genomic_DNA"/>
</dbReference>
<protein>
    <submittedName>
        <fullName evidence="1">Uncharacterized protein</fullName>
    </submittedName>
</protein>
<keyword evidence="2" id="KW-1185">Reference proteome</keyword>
<accession>A0A5C1YC37</accession>
<organism evidence="1 2">
    <name type="scientific">Protaetiibacter larvae</name>
    <dbReference type="NCBI Taxonomy" id="2592654"/>
    <lineage>
        <taxon>Bacteria</taxon>
        <taxon>Bacillati</taxon>
        <taxon>Actinomycetota</taxon>
        <taxon>Actinomycetes</taxon>
        <taxon>Micrococcales</taxon>
        <taxon>Microbacteriaceae</taxon>
        <taxon>Protaetiibacter</taxon>
    </lineage>
</organism>
<reference evidence="1 2" key="1">
    <citation type="submission" date="2019-09" db="EMBL/GenBank/DDBJ databases">
        <title>Genome sequencing of strain KACC 19322.</title>
        <authorList>
            <person name="Heo J."/>
            <person name="Kim S.-J."/>
            <person name="Kim J.-S."/>
            <person name="Hong S.-B."/>
            <person name="Kwon S.-W."/>
        </authorList>
    </citation>
    <scope>NUCLEOTIDE SEQUENCE [LARGE SCALE GENOMIC DNA]</scope>
    <source>
        <strain evidence="1 2">KACC 19322</strain>
    </source>
</reference>
<evidence type="ECO:0000313" key="2">
    <source>
        <dbReference type="Proteomes" id="UP000322159"/>
    </source>
</evidence>
<dbReference type="Proteomes" id="UP000322159">
    <property type="component" value="Chromosome"/>
</dbReference>
<evidence type="ECO:0000313" key="1">
    <source>
        <dbReference type="EMBL" id="QEO10649.1"/>
    </source>
</evidence>
<dbReference type="RefSeq" id="WP_149326064.1">
    <property type="nucleotide sequence ID" value="NZ_CP043504.1"/>
</dbReference>